<dbReference type="NCBIfam" id="TIGR00613">
    <property type="entry name" value="reco"/>
    <property type="match status" value="1"/>
</dbReference>
<dbReference type="SUPFAM" id="SSF50249">
    <property type="entry name" value="Nucleic acid-binding proteins"/>
    <property type="match status" value="1"/>
</dbReference>
<dbReference type="InterPro" id="IPR042242">
    <property type="entry name" value="RecO_C"/>
</dbReference>
<comment type="caution">
    <text evidence="10">The sequence shown here is derived from an EMBL/GenBank/DDBJ whole genome shotgun (WGS) entry which is preliminary data.</text>
</comment>
<protein>
    <recommendedName>
        <fullName evidence="2 7">DNA repair protein RecO</fullName>
    </recommendedName>
    <alternativeName>
        <fullName evidence="6 7">Recombination protein O</fullName>
    </alternativeName>
</protein>
<accession>A0AAP8PMX0</accession>
<evidence type="ECO:0000256" key="2">
    <source>
        <dbReference type="ARBA" id="ARBA00021310"/>
    </source>
</evidence>
<dbReference type="GeneID" id="64982136"/>
<keyword evidence="3 7" id="KW-0227">DNA damage</keyword>
<name>A0AAP8PMX0_9STAP</name>
<gene>
    <name evidence="7 10" type="primary">recO</name>
    <name evidence="10" type="ORF">CD158_09375</name>
    <name evidence="9" type="ORF">QYH67_03625</name>
</gene>
<comment type="function">
    <text evidence="7">Involved in DNA repair and RecF pathway recombination.</text>
</comment>
<dbReference type="Proteomes" id="UP001171687">
    <property type="component" value="Unassembled WGS sequence"/>
</dbReference>
<dbReference type="GO" id="GO:0006310">
    <property type="term" value="P:DNA recombination"/>
    <property type="evidence" value="ECO:0007669"/>
    <property type="project" value="UniProtKB-UniRule"/>
</dbReference>
<dbReference type="PANTHER" id="PTHR33991">
    <property type="entry name" value="DNA REPAIR PROTEIN RECO"/>
    <property type="match status" value="1"/>
</dbReference>
<dbReference type="Pfam" id="PF11967">
    <property type="entry name" value="RecO_N"/>
    <property type="match status" value="1"/>
</dbReference>
<dbReference type="Pfam" id="PF02565">
    <property type="entry name" value="RecO_C"/>
    <property type="match status" value="1"/>
</dbReference>
<dbReference type="Gene3D" id="2.40.50.140">
    <property type="entry name" value="Nucleic acid-binding proteins"/>
    <property type="match status" value="1"/>
</dbReference>
<dbReference type="GO" id="GO:0043590">
    <property type="term" value="C:bacterial nucleoid"/>
    <property type="evidence" value="ECO:0007669"/>
    <property type="project" value="TreeGrafter"/>
</dbReference>
<evidence type="ECO:0000313" key="10">
    <source>
        <dbReference type="EMBL" id="PNZ66121.1"/>
    </source>
</evidence>
<dbReference type="HAMAP" id="MF_00201">
    <property type="entry name" value="RecO"/>
    <property type="match status" value="1"/>
</dbReference>
<dbReference type="InterPro" id="IPR012340">
    <property type="entry name" value="NA-bd_OB-fold"/>
</dbReference>
<dbReference type="AlphaFoldDB" id="A0AAP8PMX0"/>
<dbReference type="InterPro" id="IPR003717">
    <property type="entry name" value="RecO"/>
</dbReference>
<dbReference type="EMBL" id="JAUHQC010000006">
    <property type="protein sequence ID" value="MDN4532679.1"/>
    <property type="molecule type" value="Genomic_DNA"/>
</dbReference>
<dbReference type="Gene3D" id="1.20.1440.120">
    <property type="entry name" value="Recombination protein O, C-terminal domain"/>
    <property type="match status" value="1"/>
</dbReference>
<dbReference type="RefSeq" id="WP_059107272.1">
    <property type="nucleotide sequence ID" value="NZ_AP024589.1"/>
</dbReference>
<sequence>MLMKQKGIIIKSVDYGESDKIITILNEHGAKVPLMVRRAKKSRSGLQASTQMFVYGLFIYNKWKGMGTLNSIDVINLNYELRLDIYENSYASLCVEVVDKALEGDAVSQYCYDLVSFALDKINQGTSAQLMSVVILLKCMTRFGFNAQFNHCSVTGNTDQSQLCGYSFRYDGAISFEALDQDPHALRISNKTLYLLNVLQHLPIDKMNSLNIHQTIVEEMSELLIMLYREYAGVYFRSQKLINQLRRIEQNSKDED</sequence>
<dbReference type="PANTHER" id="PTHR33991:SF1">
    <property type="entry name" value="DNA REPAIR PROTEIN RECO"/>
    <property type="match status" value="1"/>
</dbReference>
<dbReference type="EMBL" id="PPQW01000072">
    <property type="protein sequence ID" value="PNZ66121.1"/>
    <property type="molecule type" value="Genomic_DNA"/>
</dbReference>
<dbReference type="SUPFAM" id="SSF57863">
    <property type="entry name" value="ArfGap/RecO-like zinc finger"/>
    <property type="match status" value="1"/>
</dbReference>
<dbReference type="InterPro" id="IPR037278">
    <property type="entry name" value="ARFGAP/RecO"/>
</dbReference>
<evidence type="ECO:0000313" key="11">
    <source>
        <dbReference type="Proteomes" id="UP000242470"/>
    </source>
</evidence>
<organism evidence="10 11">
    <name type="scientific">Staphylococcus auricularis</name>
    <dbReference type="NCBI Taxonomy" id="29379"/>
    <lineage>
        <taxon>Bacteria</taxon>
        <taxon>Bacillati</taxon>
        <taxon>Bacillota</taxon>
        <taxon>Bacilli</taxon>
        <taxon>Bacillales</taxon>
        <taxon>Staphylococcaceae</taxon>
        <taxon>Staphylococcus</taxon>
    </lineage>
</organism>
<evidence type="ECO:0000256" key="3">
    <source>
        <dbReference type="ARBA" id="ARBA00022763"/>
    </source>
</evidence>
<dbReference type="GO" id="GO:0006302">
    <property type="term" value="P:double-strand break repair"/>
    <property type="evidence" value="ECO:0007669"/>
    <property type="project" value="TreeGrafter"/>
</dbReference>
<evidence type="ECO:0000256" key="7">
    <source>
        <dbReference type="HAMAP-Rule" id="MF_00201"/>
    </source>
</evidence>
<reference evidence="10 11" key="1">
    <citation type="submission" date="2017-08" db="EMBL/GenBank/DDBJ databases">
        <title>Draft genome sequences of 64 type strains of genus Staph aureus.</title>
        <authorList>
            <person name="Cole K."/>
            <person name="Golubchik T."/>
            <person name="Russell J."/>
            <person name="Foster D."/>
            <person name="Llewelyn M."/>
            <person name="Wilson D."/>
            <person name="Crook D."/>
            <person name="Paul J."/>
        </authorList>
    </citation>
    <scope>NUCLEOTIDE SEQUENCE [LARGE SCALE GENOMIC DNA]</scope>
    <source>
        <strain evidence="10 11">NCTC 12101</strain>
    </source>
</reference>
<evidence type="ECO:0000256" key="5">
    <source>
        <dbReference type="ARBA" id="ARBA00023204"/>
    </source>
</evidence>
<evidence type="ECO:0000256" key="1">
    <source>
        <dbReference type="ARBA" id="ARBA00007452"/>
    </source>
</evidence>
<comment type="similarity">
    <text evidence="1 7">Belongs to the RecO family.</text>
</comment>
<evidence type="ECO:0000313" key="9">
    <source>
        <dbReference type="EMBL" id="MDN4532679.1"/>
    </source>
</evidence>
<proteinExistence type="inferred from homology"/>
<evidence type="ECO:0000256" key="6">
    <source>
        <dbReference type="ARBA" id="ARBA00033409"/>
    </source>
</evidence>
<keyword evidence="4 7" id="KW-0233">DNA recombination</keyword>
<reference evidence="9" key="2">
    <citation type="submission" date="2023-07" db="EMBL/GenBank/DDBJ databases">
        <title>Evaluation of the beneficial properties of pineapple isolates.</title>
        <authorList>
            <person name="Adefiranye O."/>
        </authorList>
    </citation>
    <scope>NUCLEOTIDE SEQUENCE</scope>
    <source>
        <strain evidence="9">PAPLE_T1</strain>
    </source>
</reference>
<evidence type="ECO:0000256" key="4">
    <source>
        <dbReference type="ARBA" id="ARBA00023172"/>
    </source>
</evidence>
<dbReference type="InterPro" id="IPR022572">
    <property type="entry name" value="DNA_rep/recomb_RecO_N"/>
</dbReference>
<keyword evidence="5 7" id="KW-0234">DNA repair</keyword>
<feature type="domain" description="DNA replication/recombination mediator RecO N-terminal" evidence="8">
    <location>
        <begin position="1"/>
        <end position="76"/>
    </location>
</feature>
<dbReference type="Proteomes" id="UP000242470">
    <property type="component" value="Unassembled WGS sequence"/>
</dbReference>
<evidence type="ECO:0000259" key="8">
    <source>
        <dbReference type="Pfam" id="PF11967"/>
    </source>
</evidence>